<accession>A0A841R158</accession>
<comment type="caution">
    <text evidence="1">The sequence shown here is derived from an EMBL/GenBank/DDBJ whole genome shotgun (WGS) entry which is preliminary data.</text>
</comment>
<reference evidence="1 2" key="1">
    <citation type="submission" date="2020-08" db="EMBL/GenBank/DDBJ databases">
        <title>Genomic Encyclopedia of Type Strains, Phase IV (KMG-IV): sequencing the most valuable type-strain genomes for metagenomic binning, comparative biology and taxonomic classification.</title>
        <authorList>
            <person name="Goeker M."/>
        </authorList>
    </citation>
    <scope>NUCLEOTIDE SEQUENCE [LARGE SCALE GENOMIC DNA]</scope>
    <source>
        <strain evidence="1 2">DSM 21255</strain>
    </source>
</reference>
<organism evidence="1 2">
    <name type="scientific">Negativicoccus succinicivorans</name>
    <dbReference type="NCBI Taxonomy" id="620903"/>
    <lineage>
        <taxon>Bacteria</taxon>
        <taxon>Bacillati</taxon>
        <taxon>Bacillota</taxon>
        <taxon>Negativicutes</taxon>
        <taxon>Veillonellales</taxon>
        <taxon>Veillonellaceae</taxon>
        <taxon>Negativicoccus</taxon>
    </lineage>
</organism>
<name>A0A841R158_9FIRM</name>
<keyword evidence="2" id="KW-1185">Reference proteome</keyword>
<dbReference type="RefSeq" id="WP_159822574.1">
    <property type="nucleotide sequence ID" value="NZ_CABWNB010000002.1"/>
</dbReference>
<evidence type="ECO:0000313" key="1">
    <source>
        <dbReference type="EMBL" id="MBB6477635.1"/>
    </source>
</evidence>
<sequence>MTEIKNASAGTDANNSIHQNYSIEKLINQKAVGRSIAGELAAWSAIGLHLMEFEGNMDVFDEKSLEYIRGQGEGILKVVEGMEKMISRLIEDEQWRAKRESEADNNAHV</sequence>
<dbReference type="Proteomes" id="UP000591941">
    <property type="component" value="Unassembled WGS sequence"/>
</dbReference>
<dbReference type="EMBL" id="JACHHI010000003">
    <property type="protein sequence ID" value="MBB6477635.1"/>
    <property type="molecule type" value="Genomic_DNA"/>
</dbReference>
<proteinExistence type="predicted"/>
<protein>
    <submittedName>
        <fullName evidence="1">Uncharacterized protein</fullName>
    </submittedName>
</protein>
<gene>
    <name evidence="1" type="ORF">HNR45_000668</name>
</gene>
<evidence type="ECO:0000313" key="2">
    <source>
        <dbReference type="Proteomes" id="UP000591941"/>
    </source>
</evidence>
<dbReference type="AlphaFoldDB" id="A0A841R158"/>
<dbReference type="GeneID" id="93485937"/>